<sequence>MLDPQSAAQEFIATLSEHDQQLLLNSLLGLNETHSCNCNVSFYSYRNLKKIWNPKRSECMQSLHFKNNHQDELVITQLKDHSFLKNSYRIEILYNNHSYDYSLISSLLDSLKQTYFIEMESYA</sequence>
<dbReference type="RefSeq" id="WP_207672454.1">
    <property type="nucleotide sequence ID" value="NZ_JAFREM010000008.1"/>
</dbReference>
<dbReference type="EMBL" id="JAFREM010000008">
    <property type="protein sequence ID" value="MBO1305513.1"/>
    <property type="molecule type" value="Genomic_DNA"/>
</dbReference>
<evidence type="ECO:0000313" key="1">
    <source>
        <dbReference type="EMBL" id="MBO1305513.1"/>
    </source>
</evidence>
<proteinExistence type="predicted"/>
<keyword evidence="2" id="KW-1185">Reference proteome</keyword>
<reference evidence="1 2" key="1">
    <citation type="submission" date="2021-03" db="EMBL/GenBank/DDBJ databases">
        <title>Enterococcal diversity collection.</title>
        <authorList>
            <person name="Gilmore M.S."/>
            <person name="Schwartzman J."/>
            <person name="Van Tyne D."/>
            <person name="Martin M."/>
            <person name="Earl A.M."/>
            <person name="Manson A.L."/>
            <person name="Straub T."/>
            <person name="Salamzade R."/>
            <person name="Saavedra J."/>
            <person name="Lebreton F."/>
            <person name="Prichula J."/>
            <person name="Schaufler K."/>
            <person name="Gaca A."/>
            <person name="Sgardioli B."/>
            <person name="Wagenaar J."/>
            <person name="Strong T."/>
        </authorList>
    </citation>
    <scope>NUCLEOTIDE SEQUENCE [LARGE SCALE GENOMIC DNA]</scope>
    <source>
        <strain evidence="1 2">669A</strain>
    </source>
</reference>
<protein>
    <submittedName>
        <fullName evidence="1">Uncharacterized protein</fullName>
    </submittedName>
</protein>
<evidence type="ECO:0000313" key="2">
    <source>
        <dbReference type="Proteomes" id="UP000664601"/>
    </source>
</evidence>
<accession>A0ABS3L7D2</accession>
<comment type="caution">
    <text evidence="1">The sequence shown here is derived from an EMBL/GenBank/DDBJ whole genome shotgun (WGS) entry which is preliminary data.</text>
</comment>
<name>A0ABS3L7D2_9ENTE</name>
<organism evidence="1 2">
    <name type="scientific">Candidatus Enterococcus moelleringii</name>
    <dbReference type="NCBI Taxonomy" id="2815325"/>
    <lineage>
        <taxon>Bacteria</taxon>
        <taxon>Bacillati</taxon>
        <taxon>Bacillota</taxon>
        <taxon>Bacilli</taxon>
        <taxon>Lactobacillales</taxon>
        <taxon>Enterococcaceae</taxon>
        <taxon>Enterococcus</taxon>
    </lineage>
</organism>
<gene>
    <name evidence="1" type="ORF">JZO70_05035</name>
</gene>
<dbReference type="Proteomes" id="UP000664601">
    <property type="component" value="Unassembled WGS sequence"/>
</dbReference>